<dbReference type="Proteomes" id="UP000688137">
    <property type="component" value="Unassembled WGS sequence"/>
</dbReference>
<dbReference type="EMBL" id="CAJJDM010000083">
    <property type="protein sequence ID" value="CAD8088273.1"/>
    <property type="molecule type" value="Genomic_DNA"/>
</dbReference>
<comment type="subunit">
    <text evidence="3">Component of the nexin-dynein regulatory complex (N-DRC).</text>
</comment>
<keyword evidence="8" id="KW-0206">Cytoskeleton</keyword>
<gene>
    <name evidence="13" type="ORF">PPRIM_AZ9-3.1.T0800173</name>
</gene>
<dbReference type="AlphaFoldDB" id="A0A8S1NFM6"/>
<dbReference type="PANTHER" id="PTHR28656">
    <property type="entry name" value="COILED-COIL DOMAIN-CONTAINING PROTEIN 153"/>
    <property type="match status" value="1"/>
</dbReference>
<comment type="caution">
    <text evidence="13">The sequence shown here is derived from an EMBL/GenBank/DDBJ whole genome shotgun (WGS) entry which is preliminary data.</text>
</comment>
<organism evidence="13 14">
    <name type="scientific">Paramecium primaurelia</name>
    <dbReference type="NCBI Taxonomy" id="5886"/>
    <lineage>
        <taxon>Eukaryota</taxon>
        <taxon>Sar</taxon>
        <taxon>Alveolata</taxon>
        <taxon>Ciliophora</taxon>
        <taxon>Intramacronucleata</taxon>
        <taxon>Oligohymenophorea</taxon>
        <taxon>Peniculida</taxon>
        <taxon>Parameciidae</taxon>
        <taxon>Paramecium</taxon>
    </lineage>
</organism>
<evidence type="ECO:0000256" key="9">
    <source>
        <dbReference type="ARBA" id="ARBA00023273"/>
    </source>
</evidence>
<evidence type="ECO:0000256" key="4">
    <source>
        <dbReference type="ARBA" id="ARBA00022490"/>
    </source>
</evidence>
<proteinExistence type="inferred from homology"/>
<keyword evidence="7" id="KW-0969">Cilium</keyword>
<dbReference type="PANTHER" id="PTHR28656:SF1">
    <property type="entry name" value="COILED-COIL DOMAIN-CONTAINING PROTEIN 153"/>
    <property type="match status" value="1"/>
</dbReference>
<evidence type="ECO:0000256" key="1">
    <source>
        <dbReference type="ARBA" id="ARBA00003029"/>
    </source>
</evidence>
<evidence type="ECO:0000256" key="5">
    <source>
        <dbReference type="ARBA" id="ARBA00022846"/>
    </source>
</evidence>
<keyword evidence="6 12" id="KW-0175">Coiled coil</keyword>
<sequence length="182" mass="21673">MPPKKQKDDGAQNNAAKITMLDFEAKRLQMRIVEEQMRADRSKTQEMQLQQKYLSMDKDFKGEKEKLFNISTDMNRQYKQMQDELLKDINELNATVKEKDEVIKTKEQQITDYRANYEEKLKKKDQDIAELRKKIDDMSLEFADMLKETLNKMQERIELAQWDNNSDNQVMRNFKEASGFGN</sequence>
<evidence type="ECO:0000256" key="2">
    <source>
        <dbReference type="ARBA" id="ARBA00004611"/>
    </source>
</evidence>
<evidence type="ECO:0000313" key="14">
    <source>
        <dbReference type="Proteomes" id="UP000688137"/>
    </source>
</evidence>
<comment type="function">
    <text evidence="1">Component of the nexin-dynein regulatory complex (N-DRC), a key regulator of ciliary/flagellar motility which maintains the alignment and integrity of the distal axoneme and regulates microtubule sliding in motile axonemes.</text>
</comment>
<comment type="similarity">
    <text evidence="10">Belongs to the DRC12 family.</text>
</comment>
<keyword evidence="4" id="KW-0963">Cytoplasm</keyword>
<keyword evidence="14" id="KW-1185">Reference proteome</keyword>
<evidence type="ECO:0000256" key="12">
    <source>
        <dbReference type="SAM" id="Coils"/>
    </source>
</evidence>
<dbReference type="InterPro" id="IPR033585">
    <property type="entry name" value="DRC12-like"/>
</dbReference>
<keyword evidence="5" id="KW-0282">Flagellum</keyword>
<name>A0A8S1NFM6_PARPR</name>
<evidence type="ECO:0000256" key="10">
    <source>
        <dbReference type="ARBA" id="ARBA00044754"/>
    </source>
</evidence>
<dbReference type="OMA" id="CERTANM"/>
<evidence type="ECO:0000256" key="6">
    <source>
        <dbReference type="ARBA" id="ARBA00023054"/>
    </source>
</evidence>
<evidence type="ECO:0000313" key="13">
    <source>
        <dbReference type="EMBL" id="CAD8088273.1"/>
    </source>
</evidence>
<evidence type="ECO:0000256" key="11">
    <source>
        <dbReference type="ARBA" id="ARBA00044800"/>
    </source>
</evidence>
<reference evidence="13" key="1">
    <citation type="submission" date="2021-01" db="EMBL/GenBank/DDBJ databases">
        <authorList>
            <consortium name="Genoscope - CEA"/>
            <person name="William W."/>
        </authorList>
    </citation>
    <scope>NUCLEOTIDE SEQUENCE</scope>
</reference>
<evidence type="ECO:0000256" key="3">
    <source>
        <dbReference type="ARBA" id="ARBA00011248"/>
    </source>
</evidence>
<feature type="coiled-coil region" evidence="12">
    <location>
        <begin position="75"/>
        <end position="163"/>
    </location>
</feature>
<evidence type="ECO:0000256" key="7">
    <source>
        <dbReference type="ARBA" id="ARBA00023069"/>
    </source>
</evidence>
<accession>A0A8S1NFM6</accession>
<comment type="subcellular location">
    <subcellularLocation>
        <location evidence="2">Cytoplasm</location>
        <location evidence="2">Cytoskeleton</location>
        <location evidence="2">Flagellum axoneme</location>
    </subcellularLocation>
</comment>
<protein>
    <recommendedName>
        <fullName evidence="11">Dynein regulatory complex protein 12</fullName>
    </recommendedName>
</protein>
<evidence type="ECO:0000256" key="8">
    <source>
        <dbReference type="ARBA" id="ARBA00023212"/>
    </source>
</evidence>
<keyword evidence="9" id="KW-0966">Cell projection</keyword>